<evidence type="ECO:0000256" key="2">
    <source>
        <dbReference type="SAM" id="Phobius"/>
    </source>
</evidence>
<keyword evidence="2" id="KW-1133">Transmembrane helix</keyword>
<proteinExistence type="predicted"/>
<sequence>MDAYKRANGVDISDPYVGVAIIGGTVLLVIILGLVVAIALMLVHKRRARKEMESFMTQLAVGPSLTYDRPASISIYSTRTGEEPSMSTAHQFMEESSRSKLSLSIKHPKHPASEIPGSNSDTSSYYLPADILPPACPSSVVLTDTTLYHHPNDSFVSHTDDPAPSLMSYTTNSHLHEGAFIMSRNDSHHIPGVDANGNLEPDLTLNFPHPSVDHCAGTLRPNTGTTSIFSATPTIGRPMTITGIQSVLGSGETCTPDPRPKYAVDTGLHRTMTMERLRSRVQEGSTQLDKGWEAFRQSATLMRVPSGGARMMQRVSVRRRGSDTKIGSYPMEKDMGSAQGGDEAEGGVEGEKVENDLELAALWAPAERFNQEEERGGKD</sequence>
<dbReference type="AlphaFoldDB" id="A0A5C3Q601"/>
<dbReference type="Proteomes" id="UP000305067">
    <property type="component" value="Unassembled WGS sequence"/>
</dbReference>
<feature type="region of interest" description="Disordered" evidence="1">
    <location>
        <begin position="319"/>
        <end position="352"/>
    </location>
</feature>
<reference evidence="3 4" key="1">
    <citation type="journal article" date="2019" name="Nat. Ecol. Evol.">
        <title>Megaphylogeny resolves global patterns of mushroom evolution.</title>
        <authorList>
            <person name="Varga T."/>
            <person name="Krizsan K."/>
            <person name="Foldi C."/>
            <person name="Dima B."/>
            <person name="Sanchez-Garcia M."/>
            <person name="Sanchez-Ramirez S."/>
            <person name="Szollosi G.J."/>
            <person name="Szarkandi J.G."/>
            <person name="Papp V."/>
            <person name="Albert L."/>
            <person name="Andreopoulos W."/>
            <person name="Angelini C."/>
            <person name="Antonin V."/>
            <person name="Barry K.W."/>
            <person name="Bougher N.L."/>
            <person name="Buchanan P."/>
            <person name="Buyck B."/>
            <person name="Bense V."/>
            <person name="Catcheside P."/>
            <person name="Chovatia M."/>
            <person name="Cooper J."/>
            <person name="Damon W."/>
            <person name="Desjardin D."/>
            <person name="Finy P."/>
            <person name="Geml J."/>
            <person name="Haridas S."/>
            <person name="Hughes K."/>
            <person name="Justo A."/>
            <person name="Karasinski D."/>
            <person name="Kautmanova I."/>
            <person name="Kiss B."/>
            <person name="Kocsube S."/>
            <person name="Kotiranta H."/>
            <person name="LaButti K.M."/>
            <person name="Lechner B.E."/>
            <person name="Liimatainen K."/>
            <person name="Lipzen A."/>
            <person name="Lukacs Z."/>
            <person name="Mihaltcheva S."/>
            <person name="Morgado L.N."/>
            <person name="Niskanen T."/>
            <person name="Noordeloos M.E."/>
            <person name="Ohm R.A."/>
            <person name="Ortiz-Santana B."/>
            <person name="Ovrebo C."/>
            <person name="Racz N."/>
            <person name="Riley R."/>
            <person name="Savchenko A."/>
            <person name="Shiryaev A."/>
            <person name="Soop K."/>
            <person name="Spirin V."/>
            <person name="Szebenyi C."/>
            <person name="Tomsovsky M."/>
            <person name="Tulloss R.E."/>
            <person name="Uehling J."/>
            <person name="Grigoriev I.V."/>
            <person name="Vagvolgyi C."/>
            <person name="Papp T."/>
            <person name="Martin F.M."/>
            <person name="Miettinen O."/>
            <person name="Hibbett D.S."/>
            <person name="Nagy L.G."/>
        </authorList>
    </citation>
    <scope>NUCLEOTIDE SEQUENCE [LARGE SCALE GENOMIC DNA]</scope>
    <source>
        <strain evidence="3 4">CBS 309.79</strain>
    </source>
</reference>
<evidence type="ECO:0000256" key="1">
    <source>
        <dbReference type="SAM" id="MobiDB-lite"/>
    </source>
</evidence>
<evidence type="ECO:0000313" key="4">
    <source>
        <dbReference type="Proteomes" id="UP000305067"/>
    </source>
</evidence>
<gene>
    <name evidence="3" type="ORF">BDV98DRAFT_574832</name>
</gene>
<organism evidence="3 4">
    <name type="scientific">Pterulicium gracile</name>
    <dbReference type="NCBI Taxonomy" id="1884261"/>
    <lineage>
        <taxon>Eukaryota</taxon>
        <taxon>Fungi</taxon>
        <taxon>Dikarya</taxon>
        <taxon>Basidiomycota</taxon>
        <taxon>Agaricomycotina</taxon>
        <taxon>Agaricomycetes</taxon>
        <taxon>Agaricomycetidae</taxon>
        <taxon>Agaricales</taxon>
        <taxon>Pleurotineae</taxon>
        <taxon>Pterulaceae</taxon>
        <taxon>Pterulicium</taxon>
    </lineage>
</organism>
<accession>A0A5C3Q601</accession>
<keyword evidence="2" id="KW-0812">Transmembrane</keyword>
<name>A0A5C3Q601_9AGAR</name>
<dbReference type="EMBL" id="ML178849">
    <property type="protein sequence ID" value="TFK97251.1"/>
    <property type="molecule type" value="Genomic_DNA"/>
</dbReference>
<protein>
    <submittedName>
        <fullName evidence="3">Uncharacterized protein</fullName>
    </submittedName>
</protein>
<keyword evidence="4" id="KW-1185">Reference proteome</keyword>
<keyword evidence="2" id="KW-0472">Membrane</keyword>
<evidence type="ECO:0000313" key="3">
    <source>
        <dbReference type="EMBL" id="TFK97251.1"/>
    </source>
</evidence>
<feature type="transmembrane region" description="Helical" evidence="2">
    <location>
        <begin position="20"/>
        <end position="43"/>
    </location>
</feature>